<name>A0A2H0BDK4_9BACT</name>
<organism evidence="1 2">
    <name type="scientific">Candidatus Zambryskibacteria bacterium CG22_combo_CG10-13_8_21_14_all_42_17</name>
    <dbReference type="NCBI Taxonomy" id="1975118"/>
    <lineage>
        <taxon>Bacteria</taxon>
        <taxon>Candidatus Zambryskiibacteriota</taxon>
    </lineage>
</organism>
<protein>
    <submittedName>
        <fullName evidence="1">Uncharacterized protein</fullName>
    </submittedName>
</protein>
<dbReference type="EMBL" id="PCST01000019">
    <property type="protein sequence ID" value="PIP55716.1"/>
    <property type="molecule type" value="Genomic_DNA"/>
</dbReference>
<accession>A0A2H0BDK4</accession>
<sequence length="141" mass="16186">MIKNNACGADLKPLIKVPAQPAVFTSEAYFKEAGITVMWDNFREQFLGRFVSAEESEQFSFREVEQVLLDSDIIANFGGKIEVSISQFKFLLETFKKLSANGENSDWLVFYLRGKDRKLWSIDVIWNLQYMGWDVEAEPTG</sequence>
<gene>
    <name evidence="1" type="ORF">COX06_01445</name>
</gene>
<proteinExistence type="predicted"/>
<dbReference type="AlphaFoldDB" id="A0A2H0BDK4"/>
<evidence type="ECO:0000313" key="1">
    <source>
        <dbReference type="EMBL" id="PIP55716.1"/>
    </source>
</evidence>
<evidence type="ECO:0000313" key="2">
    <source>
        <dbReference type="Proteomes" id="UP000229794"/>
    </source>
</evidence>
<dbReference type="Proteomes" id="UP000229794">
    <property type="component" value="Unassembled WGS sequence"/>
</dbReference>
<reference evidence="1 2" key="1">
    <citation type="submission" date="2017-09" db="EMBL/GenBank/DDBJ databases">
        <title>Depth-based differentiation of microbial function through sediment-hosted aquifers and enrichment of novel symbionts in the deep terrestrial subsurface.</title>
        <authorList>
            <person name="Probst A.J."/>
            <person name="Ladd B."/>
            <person name="Jarett J.K."/>
            <person name="Geller-Mcgrath D.E."/>
            <person name="Sieber C.M."/>
            <person name="Emerson J.B."/>
            <person name="Anantharaman K."/>
            <person name="Thomas B.C."/>
            <person name="Malmstrom R."/>
            <person name="Stieglmeier M."/>
            <person name="Klingl A."/>
            <person name="Woyke T."/>
            <person name="Ryan C.M."/>
            <person name="Banfield J.F."/>
        </authorList>
    </citation>
    <scope>NUCLEOTIDE SEQUENCE [LARGE SCALE GENOMIC DNA]</scope>
    <source>
        <strain evidence="1">CG22_combo_CG10-13_8_21_14_all_42_17</strain>
    </source>
</reference>
<comment type="caution">
    <text evidence="1">The sequence shown here is derived from an EMBL/GenBank/DDBJ whole genome shotgun (WGS) entry which is preliminary data.</text>
</comment>